<sequence length="133" mass="14006">MATIIADRRFPPGARMALAADLVVALVALLHVYILVLEMFLWTTPRGQRAFGLTPEFAQATRTLAANQGLYNGFLAAGLFWGLWLGAGGLSVKLFFLGCVAVAGLYGAATASRRILFVQTVPAALGIGLLLAA</sequence>
<evidence type="ECO:0000313" key="3">
    <source>
        <dbReference type="Proteomes" id="UP000037660"/>
    </source>
</evidence>
<gene>
    <name evidence="2" type="ORF">ISF6_4631</name>
</gene>
<organism evidence="2 3">
    <name type="scientific">Piscinibacter sakaiensis</name>
    <name type="common">Ideonella sakaiensis</name>
    <dbReference type="NCBI Taxonomy" id="1547922"/>
    <lineage>
        <taxon>Bacteria</taxon>
        <taxon>Pseudomonadati</taxon>
        <taxon>Pseudomonadota</taxon>
        <taxon>Betaproteobacteria</taxon>
        <taxon>Burkholderiales</taxon>
        <taxon>Sphaerotilaceae</taxon>
        <taxon>Piscinibacter</taxon>
    </lineage>
</organism>
<keyword evidence="1" id="KW-0472">Membrane</keyword>
<keyword evidence="1" id="KW-0812">Transmembrane</keyword>
<evidence type="ECO:0000313" key="2">
    <source>
        <dbReference type="EMBL" id="GAP34456.1"/>
    </source>
</evidence>
<dbReference type="Proteomes" id="UP000037660">
    <property type="component" value="Unassembled WGS sequence"/>
</dbReference>
<dbReference type="Pfam" id="PF06993">
    <property type="entry name" value="DUF1304"/>
    <property type="match status" value="1"/>
</dbReference>
<dbReference type="EMBL" id="BBYR01000007">
    <property type="protein sequence ID" value="GAP34456.1"/>
    <property type="molecule type" value="Genomic_DNA"/>
</dbReference>
<comment type="caution">
    <text evidence="2">The sequence shown here is derived from an EMBL/GenBank/DDBJ whole genome shotgun (WGS) entry which is preliminary data.</text>
</comment>
<name>A0A0K8NVN6_PISS1</name>
<protein>
    <recommendedName>
        <fullName evidence="4">Mll3930 protein</fullName>
    </recommendedName>
</protein>
<accession>A0A0K8NVN6</accession>
<dbReference type="InterPro" id="IPR009732">
    <property type="entry name" value="DUF1304"/>
</dbReference>
<keyword evidence="1" id="KW-1133">Transmembrane helix</keyword>
<keyword evidence="3" id="KW-1185">Reference proteome</keyword>
<proteinExistence type="predicted"/>
<feature type="transmembrane region" description="Helical" evidence="1">
    <location>
        <begin position="22"/>
        <end position="43"/>
    </location>
</feature>
<reference evidence="3" key="1">
    <citation type="submission" date="2015-07" db="EMBL/GenBank/DDBJ databases">
        <title>Discovery of a poly(ethylene terephthalate assimilation.</title>
        <authorList>
            <person name="Yoshida S."/>
            <person name="Hiraga K."/>
            <person name="Takehana T."/>
            <person name="Taniguchi I."/>
            <person name="Yamaji H."/>
            <person name="Maeda Y."/>
            <person name="Toyohara K."/>
            <person name="Miyamoto K."/>
            <person name="Kimura Y."/>
            <person name="Oda K."/>
        </authorList>
    </citation>
    <scope>NUCLEOTIDE SEQUENCE [LARGE SCALE GENOMIC DNA]</scope>
    <source>
        <strain evidence="3">NBRC 110686 / TISTR 2288 / 201-F6</strain>
    </source>
</reference>
<dbReference type="PANTHER" id="PTHR38446:SF1">
    <property type="entry name" value="BLL0914 PROTEIN"/>
    <property type="match status" value="1"/>
</dbReference>
<feature type="transmembrane region" description="Helical" evidence="1">
    <location>
        <begin position="115"/>
        <end position="132"/>
    </location>
</feature>
<evidence type="ECO:0000256" key="1">
    <source>
        <dbReference type="SAM" id="Phobius"/>
    </source>
</evidence>
<dbReference type="AlphaFoldDB" id="A0A0K8NVN6"/>
<dbReference type="PANTHER" id="PTHR38446">
    <property type="entry name" value="BLL0914 PROTEIN"/>
    <property type="match status" value="1"/>
</dbReference>
<reference evidence="2 3" key="2">
    <citation type="journal article" date="2016" name="Science">
        <title>A bacterium that degrades and assimilates poly(ethylene terephthalate).</title>
        <authorList>
            <person name="Yoshida S."/>
            <person name="Hiraga K."/>
            <person name="Takehana T."/>
            <person name="Taniguchi I."/>
            <person name="Yamaji H."/>
            <person name="Maeda Y."/>
            <person name="Toyohara K."/>
            <person name="Miyamoto K."/>
            <person name="Kimura Y."/>
            <person name="Oda K."/>
        </authorList>
    </citation>
    <scope>NUCLEOTIDE SEQUENCE [LARGE SCALE GENOMIC DNA]</scope>
    <source>
        <strain evidence="3">NBRC 110686 / TISTR 2288 / 201-F6</strain>
    </source>
</reference>
<evidence type="ECO:0008006" key="4">
    <source>
        <dbReference type="Google" id="ProtNLM"/>
    </source>
</evidence>
<feature type="transmembrane region" description="Helical" evidence="1">
    <location>
        <begin position="90"/>
        <end position="108"/>
    </location>
</feature>